<feature type="non-terminal residue" evidence="2">
    <location>
        <position position="1"/>
    </location>
</feature>
<dbReference type="EMBL" id="BLRW01000176">
    <property type="protein sequence ID" value="GFP23719.1"/>
    <property type="molecule type" value="Genomic_DNA"/>
</dbReference>
<protein>
    <submittedName>
        <fullName evidence="2">Transposase</fullName>
    </submittedName>
</protein>
<reference evidence="2 3" key="1">
    <citation type="journal article" date="2020" name="Front. Microbiol.">
        <title>Single-cell genomics of novel Actinobacteria with the Wood-Ljungdahl pathway discovered in a serpentinizing system.</title>
        <authorList>
            <person name="Merino N."/>
            <person name="Kawai M."/>
            <person name="Boyd E.S."/>
            <person name="Colman D.R."/>
            <person name="McGlynn S.E."/>
            <person name="Nealson K.H."/>
            <person name="Kurokawa K."/>
            <person name="Hongoh Y."/>
        </authorList>
    </citation>
    <scope>NUCLEOTIDE SEQUENCE [LARGE SCALE GENOMIC DNA]</scope>
    <source>
        <strain evidence="2 3">S09_30</strain>
    </source>
</reference>
<evidence type="ECO:0000313" key="2">
    <source>
        <dbReference type="EMBL" id="GFP23719.1"/>
    </source>
</evidence>
<dbReference type="Pfam" id="PF01610">
    <property type="entry name" value="DDE_Tnp_ISL3"/>
    <property type="match status" value="1"/>
</dbReference>
<organism evidence="2 3">
    <name type="scientific">Candidatus Hakubella thermalkaliphila</name>
    <dbReference type="NCBI Taxonomy" id="2754717"/>
    <lineage>
        <taxon>Bacteria</taxon>
        <taxon>Bacillati</taxon>
        <taxon>Actinomycetota</taxon>
        <taxon>Actinomycetota incertae sedis</taxon>
        <taxon>Candidatus Hakubellales</taxon>
        <taxon>Candidatus Hakubellaceae</taxon>
        <taxon>Candidatus Hakubella</taxon>
    </lineage>
</organism>
<dbReference type="AlphaFoldDB" id="A0A6V8NTV5"/>
<gene>
    <name evidence="2" type="ORF">HKBW3S09_01184</name>
</gene>
<proteinExistence type="predicted"/>
<sequence>VGKARASGNEELSKFAKKLMRYSYGLINHAVYPINSAKLEGVNNKIKVIKRRSYGFHDLTYFMLKIKQGFT</sequence>
<comment type="caution">
    <text evidence="2">The sequence shown here is derived from an EMBL/GenBank/DDBJ whole genome shotgun (WGS) entry which is preliminary data.</text>
</comment>
<evidence type="ECO:0000313" key="3">
    <source>
        <dbReference type="Proteomes" id="UP000585609"/>
    </source>
</evidence>
<evidence type="ECO:0000259" key="1">
    <source>
        <dbReference type="Pfam" id="PF01610"/>
    </source>
</evidence>
<feature type="domain" description="Transposase IS204/IS1001/IS1096/IS1165 DDE" evidence="1">
    <location>
        <begin position="3"/>
        <end position="66"/>
    </location>
</feature>
<accession>A0A6V8NTV5</accession>
<name>A0A6V8NTV5_9ACTN</name>
<dbReference type="InterPro" id="IPR002560">
    <property type="entry name" value="Transposase_DDE"/>
</dbReference>
<dbReference type="Proteomes" id="UP000585609">
    <property type="component" value="Unassembled WGS sequence"/>
</dbReference>